<feature type="region of interest" description="Disordered" evidence="1">
    <location>
        <begin position="25"/>
        <end position="46"/>
    </location>
</feature>
<dbReference type="RefSeq" id="WP_014444990.1">
    <property type="nucleotide sequence ID" value="NC_017093.1"/>
</dbReference>
<evidence type="ECO:0000256" key="1">
    <source>
        <dbReference type="SAM" id="MobiDB-lite"/>
    </source>
</evidence>
<evidence type="ECO:0000313" key="2">
    <source>
        <dbReference type="EMBL" id="BAL90101.1"/>
    </source>
</evidence>
<dbReference type="STRING" id="512565.AMIS_48810"/>
<keyword evidence="3" id="KW-1185">Reference proteome</keyword>
<dbReference type="EMBL" id="AP012319">
    <property type="protein sequence ID" value="BAL90101.1"/>
    <property type="molecule type" value="Genomic_DNA"/>
</dbReference>
<name>I0HAR4_ACTM4</name>
<dbReference type="PATRIC" id="fig|512565.3.peg.4868"/>
<organism evidence="2 3">
    <name type="scientific">Actinoplanes missouriensis (strain ATCC 14538 / DSM 43046 / CBS 188.64 / JCM 3121 / NBRC 102363 / NCIMB 12654 / NRRL B-3342 / UNCC 431)</name>
    <dbReference type="NCBI Taxonomy" id="512565"/>
    <lineage>
        <taxon>Bacteria</taxon>
        <taxon>Bacillati</taxon>
        <taxon>Actinomycetota</taxon>
        <taxon>Actinomycetes</taxon>
        <taxon>Micromonosporales</taxon>
        <taxon>Micromonosporaceae</taxon>
        <taxon>Actinoplanes</taxon>
    </lineage>
</organism>
<dbReference type="KEGG" id="ams:AMIS_48810"/>
<accession>I0HAR4</accession>
<reference evidence="2 3" key="1">
    <citation type="submission" date="2012-02" db="EMBL/GenBank/DDBJ databases">
        <title>Complete genome sequence of Actinoplanes missouriensis 431 (= NBRC 102363).</title>
        <authorList>
            <person name="Ohnishi Y."/>
            <person name="Ishikawa J."/>
            <person name="Sekine M."/>
            <person name="Hosoyama A."/>
            <person name="Harada T."/>
            <person name="Narita H."/>
            <person name="Hata T."/>
            <person name="Konno Y."/>
            <person name="Tutikane K."/>
            <person name="Fujita N."/>
            <person name="Horinouchi S."/>
            <person name="Hayakawa M."/>
        </authorList>
    </citation>
    <scope>NUCLEOTIDE SEQUENCE [LARGE SCALE GENOMIC DNA]</scope>
    <source>
        <strain evidence="3">ATCC 14538 / DSM 43046 / CBS 188.64 / JCM 3121 / NBRC 102363 / NCIMB 12654 / NRRL B-3342 / UNCC 431</strain>
    </source>
</reference>
<gene>
    <name evidence="2" type="ordered locus">AMIS_48810</name>
</gene>
<evidence type="ECO:0000313" key="3">
    <source>
        <dbReference type="Proteomes" id="UP000007882"/>
    </source>
</evidence>
<dbReference type="Proteomes" id="UP000007882">
    <property type="component" value="Chromosome"/>
</dbReference>
<dbReference type="HOGENOM" id="CLU_179043_0_0_11"/>
<dbReference type="AlphaFoldDB" id="I0HAR4"/>
<sequence>MMVLVVAVVGLILAAVLALWPLSKEGEPGEKARGRAPVTPVRGHSEPTTLEGILAGQLVRGEITQRQYLRALENLAARDEERHPLILRWDDRPGAWS</sequence>
<protein>
    <submittedName>
        <fullName evidence="2">Uncharacterized protein</fullName>
    </submittedName>
</protein>
<dbReference type="OrthoDB" id="3298232at2"/>
<proteinExistence type="predicted"/>